<keyword evidence="4 9" id="KW-0812">Transmembrane</keyword>
<dbReference type="SUPFAM" id="SSF103506">
    <property type="entry name" value="Mitochondrial carrier"/>
    <property type="match status" value="1"/>
</dbReference>
<reference evidence="11" key="1">
    <citation type="submission" date="2022-11" db="UniProtKB">
        <authorList>
            <consortium name="WormBaseParasite"/>
        </authorList>
    </citation>
    <scope>IDENTIFICATION</scope>
</reference>
<dbReference type="Gene3D" id="1.50.40.10">
    <property type="entry name" value="Mitochondrial carrier domain"/>
    <property type="match status" value="2"/>
</dbReference>
<dbReference type="Pfam" id="PF00153">
    <property type="entry name" value="Mito_carr"/>
    <property type="match status" value="1"/>
</dbReference>
<dbReference type="GO" id="GO:1902603">
    <property type="term" value="P:carnitine transmembrane transport"/>
    <property type="evidence" value="ECO:0007669"/>
    <property type="project" value="TreeGrafter"/>
</dbReference>
<evidence type="ECO:0000256" key="2">
    <source>
        <dbReference type="ARBA" id="ARBA00006375"/>
    </source>
</evidence>
<dbReference type="WBParaSite" id="jg25042">
    <property type="protein sequence ID" value="jg25042"/>
    <property type="gene ID" value="jg25042"/>
</dbReference>
<evidence type="ECO:0000256" key="3">
    <source>
        <dbReference type="ARBA" id="ARBA00022448"/>
    </source>
</evidence>
<dbReference type="InterPro" id="IPR050567">
    <property type="entry name" value="Mitochondrial_Carrier"/>
</dbReference>
<dbReference type="AlphaFoldDB" id="A0A915E047"/>
<dbReference type="PANTHER" id="PTHR45624">
    <property type="entry name" value="MITOCHONDRIAL BASIC AMINO ACIDS TRANSPORTER-RELATED"/>
    <property type="match status" value="1"/>
</dbReference>
<dbReference type="InterPro" id="IPR018108">
    <property type="entry name" value="MCP_transmembrane"/>
</dbReference>
<evidence type="ECO:0000256" key="6">
    <source>
        <dbReference type="ARBA" id="ARBA00022989"/>
    </source>
</evidence>
<evidence type="ECO:0000256" key="9">
    <source>
        <dbReference type="SAM" id="Phobius"/>
    </source>
</evidence>
<evidence type="ECO:0000256" key="8">
    <source>
        <dbReference type="ARBA" id="ARBA00023136"/>
    </source>
</evidence>
<comment type="similarity">
    <text evidence="2">Belongs to the mitochondrial carrier (TC 2.A.29) family.</text>
</comment>
<evidence type="ECO:0000256" key="1">
    <source>
        <dbReference type="ARBA" id="ARBA00004225"/>
    </source>
</evidence>
<dbReference type="GO" id="GO:0031966">
    <property type="term" value="C:mitochondrial membrane"/>
    <property type="evidence" value="ECO:0007669"/>
    <property type="project" value="UniProtKB-SubCell"/>
</dbReference>
<keyword evidence="3" id="KW-0813">Transport</keyword>
<evidence type="ECO:0000313" key="10">
    <source>
        <dbReference type="Proteomes" id="UP000887574"/>
    </source>
</evidence>
<keyword evidence="7" id="KW-0496">Mitochondrion</keyword>
<keyword evidence="10" id="KW-1185">Reference proteome</keyword>
<feature type="transmembrane region" description="Helical" evidence="9">
    <location>
        <begin position="170"/>
        <end position="189"/>
    </location>
</feature>
<evidence type="ECO:0000313" key="11">
    <source>
        <dbReference type="WBParaSite" id="jg25042"/>
    </source>
</evidence>
<evidence type="ECO:0000256" key="7">
    <source>
        <dbReference type="ARBA" id="ARBA00023128"/>
    </source>
</evidence>
<dbReference type="Proteomes" id="UP000887574">
    <property type="component" value="Unplaced"/>
</dbReference>
<dbReference type="PANTHER" id="PTHR45624:SF4">
    <property type="entry name" value="CONGESTED-LIKE TRACHEA PROTEIN-RELATED"/>
    <property type="match status" value="1"/>
</dbReference>
<evidence type="ECO:0000256" key="5">
    <source>
        <dbReference type="ARBA" id="ARBA00022737"/>
    </source>
</evidence>
<feature type="transmembrane region" description="Helical" evidence="9">
    <location>
        <begin position="52"/>
        <end position="71"/>
    </location>
</feature>
<organism evidence="10 11">
    <name type="scientific">Ditylenchus dipsaci</name>
    <dbReference type="NCBI Taxonomy" id="166011"/>
    <lineage>
        <taxon>Eukaryota</taxon>
        <taxon>Metazoa</taxon>
        <taxon>Ecdysozoa</taxon>
        <taxon>Nematoda</taxon>
        <taxon>Chromadorea</taxon>
        <taxon>Rhabditida</taxon>
        <taxon>Tylenchina</taxon>
        <taxon>Tylenchomorpha</taxon>
        <taxon>Sphaerularioidea</taxon>
        <taxon>Anguinidae</taxon>
        <taxon>Anguininae</taxon>
        <taxon>Ditylenchus</taxon>
    </lineage>
</organism>
<keyword evidence="5" id="KW-0677">Repeat</keyword>
<keyword evidence="8 9" id="KW-0472">Membrane</keyword>
<name>A0A915E047_9BILA</name>
<proteinExistence type="inferred from homology"/>
<dbReference type="GO" id="GO:0015227">
    <property type="term" value="F:O-acyl-L-carnitine transmembrane transporter activity"/>
    <property type="evidence" value="ECO:0007669"/>
    <property type="project" value="TreeGrafter"/>
</dbReference>
<sequence length="261" mass="28347">MSKKDPLKNFIAGGIGDLTKTAISGSYDCFMKTVSSEGIPALYKAFPFLWQWQFPFSAIFFGGCALGRFVFKISRISNILLEPSNWCYGCGFTSLVASPLIESRVLCKSTCAVKYEGPFEVLVKLFKEGGVKISIKALLGHDCALYMAVYDLLKKKLSNNSDVGNLSPGLLSIIGAGGTAGLVVGLLSLPLDVLKSRLQVAPHGKYPKGYAMFLKKYGTRKVQSMYQGLFSAVGFLCLVGFFLPVRPASWVSKSLCLCLII</sequence>
<comment type="subcellular location">
    <subcellularLocation>
        <location evidence="1">Mitochondrion membrane</location>
        <topology evidence="1">Multi-pass membrane protein</topology>
    </subcellularLocation>
</comment>
<feature type="transmembrane region" description="Helical" evidence="9">
    <location>
        <begin position="225"/>
        <end position="245"/>
    </location>
</feature>
<evidence type="ECO:0000256" key="4">
    <source>
        <dbReference type="ARBA" id="ARBA00022692"/>
    </source>
</evidence>
<accession>A0A915E047</accession>
<dbReference type="GO" id="GO:0006839">
    <property type="term" value="P:mitochondrial transport"/>
    <property type="evidence" value="ECO:0007669"/>
    <property type="project" value="TreeGrafter"/>
</dbReference>
<dbReference type="InterPro" id="IPR023395">
    <property type="entry name" value="MCP_dom_sf"/>
</dbReference>
<keyword evidence="6 9" id="KW-1133">Transmembrane helix</keyword>
<protein>
    <submittedName>
        <fullName evidence="11">Mitochondrial carrier protein</fullName>
    </submittedName>
</protein>